<proteinExistence type="predicted"/>
<evidence type="ECO:0000259" key="1">
    <source>
        <dbReference type="Pfam" id="PF17116"/>
    </source>
</evidence>
<name>A0A3B0UE14_9ZZZZ</name>
<protein>
    <recommendedName>
        <fullName evidence="1">Type 9 secretion system plug protein N-terminal domain-containing protein</fullName>
    </recommendedName>
</protein>
<feature type="domain" description="Type 9 secretion system plug protein N-terminal" evidence="1">
    <location>
        <begin position="36"/>
        <end position="160"/>
    </location>
</feature>
<accession>A0A3B0UE14</accession>
<dbReference type="Gene3D" id="2.60.40.10">
    <property type="entry name" value="Immunoglobulins"/>
    <property type="match status" value="1"/>
</dbReference>
<dbReference type="AlphaFoldDB" id="A0A3B0UE14"/>
<sequence>MKEIILFFFILSGFSPFALAAQVTNADRVYDDNIVNVLLYANGNQLKDPVIELGSSDMLTLSFDDLSNRQENYKYTLVHCTSDWKTSDLDPIDYLSGYLEGDINNYQFSFNTLTPYIHYQLNFPQSQTRPILSGNYIIKVYLNDGGDTTVLITRRFFVVEPLVSISAKVPFYPKNLAYFKKKQQIDLVCHTPDIFRAEPEQRFKITIRQNDRWDNAYVDIHPTSVTPNELQYNFSDGIVFNSGNEPRYFDMKDFWYQSEYIRSITQLKNYYKVILHTDYPRAEGQYETYQDNHGKMFIAARSNQNPKIEGDYAEVYFYLKMPEIKNTGVYILGQLTDWQLNKNSRMTYNQQTHQYEANLFLKQGYYEYWYAILPAGGRQANITPIEGSFWATRNTYTIYVYYHNRNLEYDRLVGIQKINAH</sequence>
<organism evidence="2">
    <name type="scientific">hydrothermal vent metagenome</name>
    <dbReference type="NCBI Taxonomy" id="652676"/>
    <lineage>
        <taxon>unclassified sequences</taxon>
        <taxon>metagenomes</taxon>
        <taxon>ecological metagenomes</taxon>
    </lineage>
</organism>
<reference evidence="2" key="1">
    <citation type="submission" date="2018-06" db="EMBL/GenBank/DDBJ databases">
        <authorList>
            <person name="Zhirakovskaya E."/>
        </authorList>
    </citation>
    <scope>NUCLEOTIDE SEQUENCE</scope>
</reference>
<dbReference type="InterPro" id="IPR031345">
    <property type="entry name" value="T9SS_Plug_N"/>
</dbReference>
<dbReference type="Pfam" id="PF17116">
    <property type="entry name" value="T9SS_plug_1st"/>
    <property type="match status" value="1"/>
</dbReference>
<gene>
    <name evidence="2" type="ORF">MNBD_BACTEROID07-747</name>
</gene>
<dbReference type="EMBL" id="UOET01000041">
    <property type="protein sequence ID" value="VAW26563.1"/>
    <property type="molecule type" value="Genomic_DNA"/>
</dbReference>
<evidence type="ECO:0000313" key="2">
    <source>
        <dbReference type="EMBL" id="VAW26563.1"/>
    </source>
</evidence>
<dbReference type="InterPro" id="IPR013783">
    <property type="entry name" value="Ig-like_fold"/>
</dbReference>